<evidence type="ECO:0000256" key="7">
    <source>
        <dbReference type="ARBA" id="ARBA00022949"/>
    </source>
</evidence>
<evidence type="ECO:0000256" key="5">
    <source>
        <dbReference type="ARBA" id="ARBA00022692"/>
    </source>
</evidence>
<keyword evidence="10 12" id="KW-0472">Membrane</keyword>
<evidence type="ECO:0000256" key="10">
    <source>
        <dbReference type="ARBA" id="ARBA00023136"/>
    </source>
</evidence>
<evidence type="ECO:0000256" key="1">
    <source>
        <dbReference type="ARBA" id="ARBA00004610"/>
    </source>
</evidence>
<feature type="transmembrane region" description="Helical" evidence="12">
    <location>
        <begin position="193"/>
        <end position="214"/>
    </location>
</feature>
<comment type="subcellular location">
    <subcellularLocation>
        <location evidence="1">Cell junction</location>
        <location evidence="1">Gap junction</location>
    </subcellularLocation>
    <subcellularLocation>
        <location evidence="2 12">Cell membrane</location>
        <topology evidence="2 12">Multi-pass membrane protein</topology>
    </subcellularLocation>
</comment>
<dbReference type="GO" id="GO:0005243">
    <property type="term" value="F:gap junction channel activity"/>
    <property type="evidence" value="ECO:0007669"/>
    <property type="project" value="TreeGrafter"/>
</dbReference>
<evidence type="ECO:0000256" key="9">
    <source>
        <dbReference type="ARBA" id="ARBA00023065"/>
    </source>
</evidence>
<evidence type="ECO:0000313" key="14">
    <source>
        <dbReference type="Proteomes" id="UP000492821"/>
    </source>
</evidence>
<feature type="compositionally biased region" description="Basic and acidic residues" evidence="13">
    <location>
        <begin position="413"/>
        <end position="429"/>
    </location>
</feature>
<accession>A0A7E4UZ08</accession>
<evidence type="ECO:0000256" key="13">
    <source>
        <dbReference type="SAM" id="MobiDB-lite"/>
    </source>
</evidence>
<reference evidence="15" key="2">
    <citation type="submission" date="2020-10" db="UniProtKB">
        <authorList>
            <consortium name="WormBaseParasite"/>
        </authorList>
    </citation>
    <scope>IDENTIFICATION</scope>
</reference>
<proteinExistence type="inferred from homology"/>
<dbReference type="PROSITE" id="PS51013">
    <property type="entry name" value="PANNEXIN"/>
    <property type="match status" value="1"/>
</dbReference>
<sequence length="429" mass="49587">MLGIPFLDEAITKWFKPQVFDDPIDRLNYFATATMLAFFAIMVSAKQYVGSPIQCFMPMEFKGGWEQYAEDFCFIQNTYYVPMLEAIPETETEREEAQFSYYQWVPVVLALQAIMFYLPNWVWRTLHQQSGLDLNTCVGDAAKMRNMHADERKVERARLCQYIGETLEMHENHRVARQVLCLRLGRNLGSYVATLYLGIKLLYCINIALQFFILNRFLKVEYAFWGVEILMQLWSGSDWEDTSVFPRVTLCDFKVRRLANIHNYTVQCVLMINMFNEKIFIFIWFWFAFVMIATICNFLYSAWSLLAPSARSSTVNAYLKHFNNIPTDPASKNVVNCFVNKALCPDGVLLLRFIEGHAGAIVAREVTATLFSDYVNGLKDLIPEVRSHDLSGTKSTTPGGDDYYEKHHGHSPTFKDEKHPLMEVDSGRH</sequence>
<keyword evidence="7" id="KW-0965">Cell junction</keyword>
<keyword evidence="3 12" id="KW-0813">Transport</keyword>
<evidence type="ECO:0000256" key="6">
    <source>
        <dbReference type="ARBA" id="ARBA00022868"/>
    </source>
</evidence>
<dbReference type="GO" id="GO:0005921">
    <property type="term" value="C:gap junction"/>
    <property type="evidence" value="ECO:0007669"/>
    <property type="project" value="UniProtKB-SubCell"/>
</dbReference>
<dbReference type="InterPro" id="IPR000990">
    <property type="entry name" value="Innexin"/>
</dbReference>
<feature type="region of interest" description="Disordered" evidence="13">
    <location>
        <begin position="389"/>
        <end position="429"/>
    </location>
</feature>
<dbReference type="Proteomes" id="UP000492821">
    <property type="component" value="Unassembled WGS sequence"/>
</dbReference>
<comment type="function">
    <text evidence="12">Structural component of the gap junctions.</text>
</comment>
<evidence type="ECO:0000256" key="8">
    <source>
        <dbReference type="ARBA" id="ARBA00022989"/>
    </source>
</evidence>
<evidence type="ECO:0000256" key="3">
    <source>
        <dbReference type="ARBA" id="ARBA00022448"/>
    </source>
</evidence>
<keyword evidence="5 12" id="KW-0812">Transmembrane</keyword>
<feature type="transmembrane region" description="Helical" evidence="12">
    <location>
        <begin position="279"/>
        <end position="303"/>
    </location>
</feature>
<dbReference type="PANTHER" id="PTHR11893:SF20">
    <property type="entry name" value="INNEXIN-3"/>
    <property type="match status" value="1"/>
</dbReference>
<organism evidence="14 15">
    <name type="scientific">Panagrellus redivivus</name>
    <name type="common">Microworm</name>
    <dbReference type="NCBI Taxonomy" id="6233"/>
    <lineage>
        <taxon>Eukaryota</taxon>
        <taxon>Metazoa</taxon>
        <taxon>Ecdysozoa</taxon>
        <taxon>Nematoda</taxon>
        <taxon>Chromadorea</taxon>
        <taxon>Rhabditida</taxon>
        <taxon>Tylenchina</taxon>
        <taxon>Panagrolaimomorpha</taxon>
        <taxon>Panagrolaimoidea</taxon>
        <taxon>Panagrolaimidae</taxon>
        <taxon>Panagrellus</taxon>
    </lineage>
</organism>
<protein>
    <recommendedName>
        <fullName evidence="12">Innexin</fullName>
    </recommendedName>
</protein>
<reference evidence="14" key="1">
    <citation type="journal article" date="2013" name="Genetics">
        <title>The draft genome and transcriptome of Panagrellus redivivus are shaped by the harsh demands of a free-living lifestyle.</title>
        <authorList>
            <person name="Srinivasan J."/>
            <person name="Dillman A.R."/>
            <person name="Macchietto M.G."/>
            <person name="Heikkinen L."/>
            <person name="Lakso M."/>
            <person name="Fracchia K.M."/>
            <person name="Antoshechkin I."/>
            <person name="Mortazavi A."/>
            <person name="Wong G."/>
            <person name="Sternberg P.W."/>
        </authorList>
    </citation>
    <scope>NUCLEOTIDE SEQUENCE [LARGE SCALE GENOMIC DNA]</scope>
    <source>
        <strain evidence="14">MT8872</strain>
    </source>
</reference>
<evidence type="ECO:0000256" key="2">
    <source>
        <dbReference type="ARBA" id="ARBA00004651"/>
    </source>
</evidence>
<dbReference type="PANTHER" id="PTHR11893">
    <property type="entry name" value="INNEXIN"/>
    <property type="match status" value="1"/>
</dbReference>
<name>A0A7E4UZ08_PANRE</name>
<evidence type="ECO:0000256" key="4">
    <source>
        <dbReference type="ARBA" id="ARBA00022475"/>
    </source>
</evidence>
<dbReference type="GO" id="GO:0034220">
    <property type="term" value="P:monoatomic ion transmembrane transport"/>
    <property type="evidence" value="ECO:0007669"/>
    <property type="project" value="UniProtKB-KW"/>
</dbReference>
<dbReference type="Pfam" id="PF00876">
    <property type="entry name" value="Innexin"/>
    <property type="match status" value="1"/>
</dbReference>
<keyword evidence="14" id="KW-1185">Reference proteome</keyword>
<keyword evidence="9 12" id="KW-0406">Ion transport</keyword>
<dbReference type="WBParaSite" id="Pan_g14549.t1">
    <property type="protein sequence ID" value="Pan_g14549.t1"/>
    <property type="gene ID" value="Pan_g14549"/>
</dbReference>
<dbReference type="AlphaFoldDB" id="A0A7E4UZ08"/>
<evidence type="ECO:0000256" key="11">
    <source>
        <dbReference type="ARBA" id="ARBA00023303"/>
    </source>
</evidence>
<dbReference type="PRINTS" id="PR01262">
    <property type="entry name" value="INNEXIN"/>
</dbReference>
<keyword evidence="6" id="KW-0303">Gap junction</keyword>
<keyword evidence="8 12" id="KW-1133">Transmembrane helix</keyword>
<gene>
    <name evidence="12" type="primary">inx</name>
</gene>
<evidence type="ECO:0000256" key="12">
    <source>
        <dbReference type="RuleBase" id="RU010713"/>
    </source>
</evidence>
<keyword evidence="4" id="KW-1003">Cell membrane</keyword>
<comment type="similarity">
    <text evidence="12">Belongs to the pannexin family.</text>
</comment>
<feature type="transmembrane region" description="Helical" evidence="12">
    <location>
        <begin position="101"/>
        <end position="118"/>
    </location>
</feature>
<dbReference type="GO" id="GO:0005886">
    <property type="term" value="C:plasma membrane"/>
    <property type="evidence" value="ECO:0007669"/>
    <property type="project" value="UniProtKB-SubCell"/>
</dbReference>
<feature type="transmembrane region" description="Helical" evidence="12">
    <location>
        <begin position="29"/>
        <end position="49"/>
    </location>
</feature>
<keyword evidence="11 12" id="KW-0407">Ion channel</keyword>
<evidence type="ECO:0000313" key="15">
    <source>
        <dbReference type="WBParaSite" id="Pan_g14549.t1"/>
    </source>
</evidence>